<evidence type="ECO:0000313" key="2">
    <source>
        <dbReference type="EMBL" id="SEA30555.1"/>
    </source>
</evidence>
<dbReference type="Proteomes" id="UP000198703">
    <property type="component" value="Unassembled WGS sequence"/>
</dbReference>
<reference evidence="2 3" key="1">
    <citation type="submission" date="2016-10" db="EMBL/GenBank/DDBJ databases">
        <authorList>
            <person name="de Groot N.N."/>
        </authorList>
    </citation>
    <scope>NUCLEOTIDE SEQUENCE [LARGE SCALE GENOMIC DNA]</scope>
    <source>
        <strain evidence="2 3">DSM 15345</strain>
    </source>
</reference>
<keyword evidence="1" id="KW-0812">Transmembrane</keyword>
<feature type="transmembrane region" description="Helical" evidence="1">
    <location>
        <begin position="41"/>
        <end position="59"/>
    </location>
</feature>
<evidence type="ECO:0008006" key="4">
    <source>
        <dbReference type="Google" id="ProtNLM"/>
    </source>
</evidence>
<gene>
    <name evidence="2" type="ORF">SAMN05444370_10454</name>
</gene>
<proteinExistence type="predicted"/>
<dbReference type="AlphaFoldDB" id="A0A1H4A3H0"/>
<accession>A0A1H4A3H0</accession>
<dbReference type="InterPro" id="IPR021265">
    <property type="entry name" value="DUF2842"/>
</dbReference>
<sequence length="77" mass="8613">MTYRTRKRLAALVLVVGLPLYIMTAVWLVDQFERPHVLVELTVYVGLGVVWAFPLKGLFKGIGRPDPDAPPPPDEGR</sequence>
<dbReference type="STRING" id="89524.SAMN05444370_10454"/>
<organism evidence="2 3">
    <name type="scientific">Rubrimonas cliftonensis</name>
    <dbReference type="NCBI Taxonomy" id="89524"/>
    <lineage>
        <taxon>Bacteria</taxon>
        <taxon>Pseudomonadati</taxon>
        <taxon>Pseudomonadota</taxon>
        <taxon>Alphaproteobacteria</taxon>
        <taxon>Rhodobacterales</taxon>
        <taxon>Paracoccaceae</taxon>
        <taxon>Rubrimonas</taxon>
    </lineage>
</organism>
<protein>
    <recommendedName>
        <fullName evidence="4">DUF2842 domain-containing protein</fullName>
    </recommendedName>
</protein>
<feature type="transmembrane region" description="Helical" evidence="1">
    <location>
        <begin position="9"/>
        <end position="29"/>
    </location>
</feature>
<keyword evidence="1" id="KW-1133">Transmembrane helix</keyword>
<dbReference type="RefSeq" id="WP_093251826.1">
    <property type="nucleotide sequence ID" value="NZ_FNQM01000004.1"/>
</dbReference>
<keyword evidence="3" id="KW-1185">Reference proteome</keyword>
<dbReference type="OrthoDB" id="7510023at2"/>
<evidence type="ECO:0000313" key="3">
    <source>
        <dbReference type="Proteomes" id="UP000198703"/>
    </source>
</evidence>
<keyword evidence="1" id="KW-0472">Membrane</keyword>
<name>A0A1H4A3H0_9RHOB</name>
<evidence type="ECO:0000256" key="1">
    <source>
        <dbReference type="SAM" id="Phobius"/>
    </source>
</evidence>
<dbReference type="EMBL" id="FNQM01000004">
    <property type="protein sequence ID" value="SEA30555.1"/>
    <property type="molecule type" value="Genomic_DNA"/>
</dbReference>
<dbReference type="Pfam" id="PF11003">
    <property type="entry name" value="DUF2842"/>
    <property type="match status" value="1"/>
</dbReference>